<dbReference type="STRING" id="1218598.LEP1GSC060_3036"/>
<protein>
    <submittedName>
        <fullName evidence="1">Uncharacterized protein</fullName>
    </submittedName>
</protein>
<keyword evidence="2" id="KW-1185">Reference proteome</keyword>
<name>N1WJQ4_9LEPT</name>
<sequence length="44" mass="4938">MSTEIDRFSKLTFSTNFPARTKTSDLDIFKARSIECAGLNDPIV</sequence>
<proteinExistence type="predicted"/>
<dbReference type="AlphaFoldDB" id="N1WJQ4"/>
<evidence type="ECO:0000313" key="2">
    <source>
        <dbReference type="Proteomes" id="UP000012313"/>
    </source>
</evidence>
<comment type="caution">
    <text evidence="1">The sequence shown here is derived from an EMBL/GenBank/DDBJ whole genome shotgun (WGS) entry which is preliminary data.</text>
</comment>
<dbReference type="Proteomes" id="UP000012313">
    <property type="component" value="Unassembled WGS sequence"/>
</dbReference>
<accession>N1WJQ4</accession>
<reference evidence="1" key="1">
    <citation type="submission" date="2013-03" db="EMBL/GenBank/DDBJ databases">
        <authorList>
            <person name="Harkins D.M."/>
            <person name="Durkin A.S."/>
            <person name="Brinkac L.M."/>
            <person name="Haft D.H."/>
            <person name="Selengut J.D."/>
            <person name="Sanka R."/>
            <person name="DePew J."/>
            <person name="Purushe J."/>
            <person name="Hartskeerl R.A."/>
            <person name="Ahmed A."/>
            <person name="van der Linden H."/>
            <person name="Goris M.G.A."/>
            <person name="Vinetz J.M."/>
            <person name="Sutton G.G."/>
            <person name="Nierman W.C."/>
            <person name="Fouts D.E."/>
        </authorList>
    </citation>
    <scope>NUCLEOTIDE SEQUENCE [LARGE SCALE GENOMIC DNA]</scope>
    <source>
        <strain evidence="1">ICFT</strain>
    </source>
</reference>
<gene>
    <name evidence="1" type="ORF">LEP1GSC060_3036</name>
</gene>
<evidence type="ECO:0000313" key="1">
    <source>
        <dbReference type="EMBL" id="EMY77354.1"/>
    </source>
</evidence>
<dbReference type="EMBL" id="AOHC02000037">
    <property type="protein sequence ID" value="EMY77354.1"/>
    <property type="molecule type" value="Genomic_DNA"/>
</dbReference>
<organism evidence="1 2">
    <name type="scientific">Leptospira weilii serovar Ranarum str. ICFT</name>
    <dbReference type="NCBI Taxonomy" id="1218598"/>
    <lineage>
        <taxon>Bacteria</taxon>
        <taxon>Pseudomonadati</taxon>
        <taxon>Spirochaetota</taxon>
        <taxon>Spirochaetia</taxon>
        <taxon>Leptospirales</taxon>
        <taxon>Leptospiraceae</taxon>
        <taxon>Leptospira</taxon>
    </lineage>
</organism>